<dbReference type="SMART" id="SM00279">
    <property type="entry name" value="HhH2"/>
    <property type="match status" value="1"/>
</dbReference>
<dbReference type="Gene3D" id="1.10.150.20">
    <property type="entry name" value="5' to 3' exonuclease, C-terminal subdomain"/>
    <property type="match status" value="1"/>
</dbReference>
<dbReference type="SUPFAM" id="SSF47807">
    <property type="entry name" value="5' to 3' exonuclease, C-terminal subdomain"/>
    <property type="match status" value="1"/>
</dbReference>
<evidence type="ECO:0000259" key="14">
    <source>
        <dbReference type="SMART" id="SM00484"/>
    </source>
</evidence>
<dbReference type="InterPro" id="IPR006085">
    <property type="entry name" value="XPG_DNA_repair_N"/>
</dbReference>
<dbReference type="InterPro" id="IPR036279">
    <property type="entry name" value="5-3_exonuclease_C_sf"/>
</dbReference>
<protein>
    <recommendedName>
        <fullName evidence="12">Flap endonuclease 1</fullName>
        <shortName evidence="12">FEN-1</shortName>
        <ecNumber evidence="12">3.1.-.-</ecNumber>
    </recommendedName>
    <alternativeName>
        <fullName evidence="12">Flap structure-specific endonuclease 1</fullName>
    </alternativeName>
</protein>
<comment type="similarity">
    <text evidence="12">Belongs to the XPG/RAD2 endonuclease family. FEN1 subfamily.</text>
</comment>
<dbReference type="PANTHER" id="PTHR11081">
    <property type="entry name" value="FLAP ENDONUCLEASE FAMILY MEMBER"/>
    <property type="match status" value="1"/>
</dbReference>
<evidence type="ECO:0000256" key="5">
    <source>
        <dbReference type="ARBA" id="ARBA00022763"/>
    </source>
</evidence>
<keyword evidence="5 12" id="KW-0227">DNA damage</keyword>
<keyword evidence="9 12" id="KW-0234">DNA repair</keyword>
<feature type="domain" description="5'-3' exonuclease" evidence="13">
    <location>
        <begin position="22"/>
        <end position="317"/>
    </location>
</feature>
<comment type="caution">
    <text evidence="12">Lacks conserved residue(s) required for the propagation of feature annotation.</text>
</comment>
<evidence type="ECO:0000256" key="9">
    <source>
        <dbReference type="ARBA" id="ARBA00023204"/>
    </source>
</evidence>
<comment type="cofactor">
    <cofactor evidence="12">
        <name>Mg(2+)</name>
        <dbReference type="ChEBI" id="CHEBI:18420"/>
    </cofactor>
    <text evidence="12">Binds 2 magnesium ions per subunit. They probably participate in the reaction catalyzed by the enzyme. May bind an additional third magnesium ion after substrate binding.</text>
</comment>
<keyword evidence="8 12" id="KW-0460">Magnesium</keyword>
<dbReference type="GO" id="GO:0043137">
    <property type="term" value="P:DNA replication, removal of RNA primer"/>
    <property type="evidence" value="ECO:0007669"/>
    <property type="project" value="UniProtKB-UniRule"/>
</dbReference>
<evidence type="ECO:0000256" key="3">
    <source>
        <dbReference type="ARBA" id="ARBA00022723"/>
    </source>
</evidence>
<dbReference type="InterPro" id="IPR008918">
    <property type="entry name" value="HhH2"/>
</dbReference>
<keyword evidence="4 12" id="KW-0255">Endonuclease</keyword>
<dbReference type="SMART" id="SM00484">
    <property type="entry name" value="XPGI"/>
    <property type="match status" value="1"/>
</dbReference>
<dbReference type="PRINTS" id="PR00853">
    <property type="entry name" value="XPGRADSUPER"/>
</dbReference>
<evidence type="ECO:0000313" key="16">
    <source>
        <dbReference type="EMBL" id="AIF04279.1"/>
    </source>
</evidence>
<dbReference type="PANTHER" id="PTHR11081:SF9">
    <property type="entry name" value="FLAP ENDONUCLEASE 1"/>
    <property type="match status" value="1"/>
</dbReference>
<name>A0A075GJZ6_9EURY</name>
<dbReference type="InterPro" id="IPR006086">
    <property type="entry name" value="XPG-I_dom"/>
</dbReference>
<evidence type="ECO:0000256" key="10">
    <source>
        <dbReference type="ARBA" id="ARBA00024702"/>
    </source>
</evidence>
<dbReference type="GO" id="GO:0000287">
    <property type="term" value="F:magnesium ion binding"/>
    <property type="evidence" value="ECO:0007669"/>
    <property type="project" value="UniProtKB-UniRule"/>
</dbReference>
<keyword evidence="2 12" id="KW-0540">Nuclease</keyword>
<comment type="function">
    <text evidence="10">Structure-specific nuclease with 5'-flap endonuclease and 5'-3' exonuclease activities involved in DNA replication and repair. During DNA replication, cleaves the 5'-overhanging flap structure that is generated by displacement synthesis when DNA polymerase encounters the 5'-end of a downstream Okazaki fragment. Binds the unpaired 3'-DNA end and kinks the DNA to facilitate 5' cleavage specificity. Cleaves one nucleotide into the double-stranded DNA from the junction in flap DNA, leaving a nick for ligation. Also involved in the base excision repair (BER) pathway. Acts as a genome stabilization factor that prevents flaps from equilibrating into structures that lead to duplications and deletions. Also possesses 5'-3' exonuclease activity on nicked or gapped double-stranded DNA.</text>
</comment>
<dbReference type="Pfam" id="PF00867">
    <property type="entry name" value="XPG_I"/>
    <property type="match status" value="1"/>
</dbReference>
<dbReference type="GO" id="GO:0006281">
    <property type="term" value="P:DNA repair"/>
    <property type="evidence" value="ECO:0007669"/>
    <property type="project" value="UniProtKB-UniRule"/>
</dbReference>
<reference evidence="16" key="1">
    <citation type="journal article" date="2014" name="Genome Biol. Evol.">
        <title>Pangenome evidence for extensive interdomain horizontal transfer affecting lineage core and shell genes in uncultured planktonic thaumarchaeota and euryarchaeota.</title>
        <authorList>
            <person name="Deschamps P."/>
            <person name="Zivanovic Y."/>
            <person name="Moreira D."/>
            <person name="Rodriguez-Valera F."/>
            <person name="Lopez-Garcia P."/>
        </authorList>
    </citation>
    <scope>NUCLEOTIDE SEQUENCE</scope>
</reference>
<evidence type="ECO:0000256" key="12">
    <source>
        <dbReference type="HAMAP-Rule" id="MF_00614"/>
    </source>
</evidence>
<dbReference type="InterPro" id="IPR006084">
    <property type="entry name" value="XPG/Rad2"/>
</dbReference>
<feature type="domain" description="XPG-I" evidence="14">
    <location>
        <begin position="144"/>
        <end position="217"/>
    </location>
</feature>
<evidence type="ECO:0000256" key="1">
    <source>
        <dbReference type="ARBA" id="ARBA00022705"/>
    </source>
</evidence>
<dbReference type="SMART" id="SM00485">
    <property type="entry name" value="XPGN"/>
    <property type="match status" value="1"/>
</dbReference>
<comment type="function">
    <text evidence="12">Structure-specific nuclease with 5'-flap endonuclease and 5'-3' exonuclease activities involved in DNA replication and repair. During DNA replication, cleaves the 5'-overhanging flap structure that is generated by displacement synthesis when DNA polymerase encounters the 5'-end of a downstream Okazaki fragment. Binds the unpaired 3'-DNA end and kinks the DNA to facilitate 5' cleavage specificity. Cleaves one nucleotide into the double-stranded DNA from the junction in flap DNA, leaving a nick for ligation. Also involved in the base excision repair (BER) pathway. Acts as a genome stabilization factor that prevents flaps from equilibrating into structurs that lead to duplications and deletions. Also possesses 5'-3' exonuclease activity on nicked or gapped double-stranded DNA.</text>
</comment>
<evidence type="ECO:0000256" key="2">
    <source>
        <dbReference type="ARBA" id="ARBA00022722"/>
    </source>
</evidence>
<evidence type="ECO:0000256" key="11">
    <source>
        <dbReference type="ARBA" id="ARBA00065981"/>
    </source>
</evidence>
<dbReference type="CDD" id="cd09867">
    <property type="entry name" value="PIN_FEN1"/>
    <property type="match status" value="1"/>
</dbReference>
<dbReference type="HAMAP" id="MF_00614">
    <property type="entry name" value="Fen"/>
    <property type="match status" value="1"/>
</dbReference>
<feature type="binding site" evidence="12">
    <location>
        <position position="235"/>
    </location>
    <ligand>
        <name>Mg(2+)</name>
        <dbReference type="ChEBI" id="CHEBI:18420"/>
        <label>2</label>
    </ligand>
</feature>
<sequence length="340" mass="37495">MGCNLRDLATPHPVDLSDFNGQRVAVDAFLLAYQFITSLRKRGEGADGGPLTDSNGHPVSHLMGFLDRATIMIESGIDPVFVFDGRPHDLKMETLASRKSRKDDAKEKWDRAVADEDWTTAQKLGSQIVSYTREMVAETRAMLDLLGIVNIEAPMEAEGAAAVRCARGDVDAVASQDWDTLLYGAPVMVRNLTSHGTKKFGRMVHAERIVLAELLDENGLTYEQLVDLGIMVGTDFHPGIKGIGPKTGLKLIREYGTIEEVCAAKDKEIPERLEEIREIFLNHPASDEPIANPGMCDEDGLRKMLVDGHDFSERRIGRALNRMEAAGRLRSGGQTSLFDF</sequence>
<proteinExistence type="inferred from homology"/>
<evidence type="ECO:0000256" key="7">
    <source>
        <dbReference type="ARBA" id="ARBA00022839"/>
    </source>
</evidence>
<dbReference type="SMART" id="SM00475">
    <property type="entry name" value="53EXOc"/>
    <property type="match status" value="1"/>
</dbReference>
<feature type="binding site" evidence="12">
    <location>
        <position position="156"/>
    </location>
    <ligand>
        <name>Mg(2+)</name>
        <dbReference type="ChEBI" id="CHEBI:18420"/>
        <label>1</label>
    </ligand>
</feature>
<dbReference type="EMBL" id="KF900704">
    <property type="protein sequence ID" value="AIF04279.1"/>
    <property type="molecule type" value="Genomic_DNA"/>
</dbReference>
<keyword evidence="3 12" id="KW-0479">Metal-binding</keyword>
<organism evidence="16">
    <name type="scientific">uncultured marine group II/III euryarchaeote KM3_173_A11</name>
    <dbReference type="NCBI Taxonomy" id="1457930"/>
    <lineage>
        <taxon>Archaea</taxon>
        <taxon>Methanobacteriati</taxon>
        <taxon>Methanobacteriota</taxon>
        <taxon>environmental samples</taxon>
    </lineage>
</organism>
<dbReference type="AlphaFoldDB" id="A0A075GJZ6"/>
<dbReference type="GO" id="GO:0008409">
    <property type="term" value="F:5'-3' exonuclease activity"/>
    <property type="evidence" value="ECO:0007669"/>
    <property type="project" value="UniProtKB-UniRule"/>
</dbReference>
<dbReference type="SUPFAM" id="SSF88723">
    <property type="entry name" value="PIN domain-like"/>
    <property type="match status" value="1"/>
</dbReference>
<dbReference type="Gene3D" id="3.40.50.1010">
    <property type="entry name" value="5'-nuclease"/>
    <property type="match status" value="1"/>
</dbReference>
<evidence type="ECO:0000259" key="15">
    <source>
        <dbReference type="SMART" id="SM00485"/>
    </source>
</evidence>
<dbReference type="FunFam" id="3.40.50.1010:FF:000016">
    <property type="entry name" value="Flap endonuclease 1"/>
    <property type="match status" value="1"/>
</dbReference>
<comment type="subunit">
    <text evidence="11 12">Interacts with PCNA. PCNA stimulates the nuclease activity without altering cleavage specificity.</text>
</comment>
<dbReference type="Pfam" id="PF00752">
    <property type="entry name" value="XPG_N"/>
    <property type="match status" value="1"/>
</dbReference>
<dbReference type="CDD" id="cd09903">
    <property type="entry name" value="H3TH_FEN1-Arc"/>
    <property type="match status" value="1"/>
</dbReference>
<dbReference type="Pfam" id="PF14520">
    <property type="entry name" value="HHH_5"/>
    <property type="match status" value="1"/>
</dbReference>
<accession>A0A075GJZ6</accession>
<evidence type="ECO:0000256" key="4">
    <source>
        <dbReference type="ARBA" id="ARBA00022759"/>
    </source>
</evidence>
<keyword evidence="6 12" id="KW-0378">Hydrolase</keyword>
<dbReference type="EC" id="3.1.-.-" evidence="12"/>
<keyword evidence="7 12" id="KW-0269">Exonuclease</keyword>
<dbReference type="GO" id="GO:0017108">
    <property type="term" value="F:5'-flap endonuclease activity"/>
    <property type="evidence" value="ECO:0007669"/>
    <property type="project" value="UniProtKB-UniRule"/>
</dbReference>
<dbReference type="GO" id="GO:0003677">
    <property type="term" value="F:DNA binding"/>
    <property type="evidence" value="ECO:0007669"/>
    <property type="project" value="UniProtKB-UniRule"/>
</dbReference>
<evidence type="ECO:0000259" key="13">
    <source>
        <dbReference type="SMART" id="SM00475"/>
    </source>
</evidence>
<evidence type="ECO:0000256" key="6">
    <source>
        <dbReference type="ARBA" id="ARBA00022801"/>
    </source>
</evidence>
<dbReference type="InterPro" id="IPR029060">
    <property type="entry name" value="PIN-like_dom_sf"/>
</dbReference>
<keyword evidence="1 12" id="KW-0235">DNA replication</keyword>
<feature type="binding site" evidence="12">
    <location>
        <position position="84"/>
    </location>
    <ligand>
        <name>Mg(2+)</name>
        <dbReference type="ChEBI" id="CHEBI:18420"/>
        <label>1</label>
    </ligand>
</feature>
<feature type="binding site" evidence="12">
    <location>
        <position position="158"/>
    </location>
    <ligand>
        <name>Mg(2+)</name>
        <dbReference type="ChEBI" id="CHEBI:18420"/>
        <label>1</label>
    </ligand>
</feature>
<dbReference type="InterPro" id="IPR002421">
    <property type="entry name" value="5-3_exonuclease"/>
</dbReference>
<evidence type="ECO:0000256" key="8">
    <source>
        <dbReference type="ARBA" id="ARBA00022842"/>
    </source>
</evidence>
<feature type="domain" description="XPG N-terminal" evidence="15">
    <location>
        <begin position="1"/>
        <end position="105"/>
    </location>
</feature>
<dbReference type="InterPro" id="IPR023426">
    <property type="entry name" value="Flap_endonuc"/>
</dbReference>
<feature type="binding site" evidence="12">
    <location>
        <position position="27"/>
    </location>
    <ligand>
        <name>Mg(2+)</name>
        <dbReference type="ChEBI" id="CHEBI:18420"/>
        <label>1</label>
    </ligand>
</feature>
<feature type="binding site" evidence="12">
    <location>
        <position position="179"/>
    </location>
    <ligand>
        <name>Mg(2+)</name>
        <dbReference type="ChEBI" id="CHEBI:18420"/>
        <label>2</label>
    </ligand>
</feature>
<gene>
    <name evidence="16" type="primary">FEN1</name>
    <name evidence="12" type="synonym">fen</name>
    <name evidence="16" type="synonym">RAD2</name>
</gene>
<feature type="binding site" evidence="12">
    <location>
        <position position="177"/>
    </location>
    <ligand>
        <name>Mg(2+)</name>
        <dbReference type="ChEBI" id="CHEBI:18420"/>
        <label>2</label>
    </ligand>
</feature>